<name>A0A0M0KM51_ALKHA</name>
<organism evidence="2">
    <name type="scientific">Halalkalibacterium halodurans</name>
    <name type="common">Bacillus halodurans</name>
    <dbReference type="NCBI Taxonomy" id="86665"/>
    <lineage>
        <taxon>Bacteria</taxon>
        <taxon>Bacillati</taxon>
        <taxon>Bacillota</taxon>
        <taxon>Bacilli</taxon>
        <taxon>Bacillales</taxon>
        <taxon>Bacillaceae</taxon>
        <taxon>Halalkalibacterium (ex Joshi et al. 2022)</taxon>
    </lineage>
</organism>
<keyword evidence="1" id="KW-0472">Membrane</keyword>
<dbReference type="InterPro" id="IPR038750">
    <property type="entry name" value="YczE/YyaS-like"/>
</dbReference>
<gene>
    <name evidence="2" type="ORF">AMD02_13130</name>
</gene>
<dbReference type="EMBL" id="LILD01000001">
    <property type="protein sequence ID" value="KOO39687.1"/>
    <property type="molecule type" value="Genomic_DNA"/>
</dbReference>
<accession>A0A0M0KM51</accession>
<dbReference type="Pfam" id="PF19700">
    <property type="entry name" value="DUF6198"/>
    <property type="match status" value="1"/>
</dbReference>
<feature type="transmembrane region" description="Helical" evidence="1">
    <location>
        <begin position="109"/>
        <end position="132"/>
    </location>
</feature>
<feature type="transmembrane region" description="Helical" evidence="1">
    <location>
        <begin position="83"/>
        <end position="103"/>
    </location>
</feature>
<protein>
    <recommendedName>
        <fullName evidence="3">Membrane protein YczE</fullName>
    </recommendedName>
</protein>
<keyword evidence="1" id="KW-1133">Transmembrane helix</keyword>
<dbReference type="PANTHER" id="PTHR40078">
    <property type="entry name" value="INTEGRAL MEMBRANE PROTEIN-RELATED"/>
    <property type="match status" value="1"/>
</dbReference>
<evidence type="ECO:0008006" key="3">
    <source>
        <dbReference type="Google" id="ProtNLM"/>
    </source>
</evidence>
<reference evidence="2" key="1">
    <citation type="submission" date="2015-08" db="EMBL/GenBank/DDBJ databases">
        <title>Complete DNA Sequence of Pseudomonas syringae pv. actinidiae, the Causal Agent of Kiwifruit Canker Disease.</title>
        <authorList>
            <person name="Rikkerink E.H.A."/>
            <person name="Fineran P.C."/>
        </authorList>
    </citation>
    <scope>NUCLEOTIDE SEQUENCE</scope>
    <source>
        <strain evidence="2">DSM 13666</strain>
    </source>
</reference>
<accession>A0A4Y7WZE9</accession>
<evidence type="ECO:0000313" key="2">
    <source>
        <dbReference type="EMBL" id="KOO39687.1"/>
    </source>
</evidence>
<feature type="transmembrane region" description="Helical" evidence="1">
    <location>
        <begin position="54"/>
        <end position="76"/>
    </location>
</feature>
<feature type="transmembrane region" description="Helical" evidence="1">
    <location>
        <begin position="12"/>
        <end position="34"/>
    </location>
</feature>
<dbReference type="GeneID" id="87596880"/>
<sequence>MLSETEWRTKRLLLRWLIFMIGLIVMSFGIALMIRANLGSAPWDVLHIGLTMQFGLTVGSWSIIMGFCIIGLTAWLTKEWPQLGAFVNMLLVGVFIDIFLWMIPPFEGFVVQLIALIVSIIIIGYGIGLYIAPNCGAGPRDSLMLAIAEKTGWKVQYARGGMEILVLTAGWLLGGPVFLGTVLFCFGIGTIVGFTLPQCKAFVDYLLERGIRYENIHERALRTYHHDGAREKIR</sequence>
<feature type="transmembrane region" description="Helical" evidence="1">
    <location>
        <begin position="164"/>
        <end position="194"/>
    </location>
</feature>
<keyword evidence="1" id="KW-0812">Transmembrane</keyword>
<evidence type="ECO:0000256" key="1">
    <source>
        <dbReference type="SAM" id="Phobius"/>
    </source>
</evidence>
<dbReference type="OMA" id="WIPIRQR"/>
<dbReference type="PATRIC" id="fig|136160.3.peg.3061"/>
<dbReference type="AlphaFoldDB" id="A0A0M0KM51"/>
<proteinExistence type="predicted"/>
<comment type="caution">
    <text evidence="2">The sequence shown here is derived from an EMBL/GenBank/DDBJ whole genome shotgun (WGS) entry which is preliminary data.</text>
</comment>
<dbReference type="PANTHER" id="PTHR40078:SF1">
    <property type="entry name" value="INTEGRAL MEMBRANE PROTEIN"/>
    <property type="match status" value="1"/>
</dbReference>
<dbReference type="RefSeq" id="WP_010897426.1">
    <property type="nucleotide sequence ID" value="NZ_CP040441.1"/>
</dbReference>